<evidence type="ECO:0000313" key="1">
    <source>
        <dbReference type="EMBL" id="MDN4162531.1"/>
    </source>
</evidence>
<accession>A0ABT8EXD5</accession>
<dbReference type="SUPFAM" id="SSF53800">
    <property type="entry name" value="Chelatase"/>
    <property type="match status" value="1"/>
</dbReference>
<evidence type="ECO:0000313" key="2">
    <source>
        <dbReference type="Proteomes" id="UP001168537"/>
    </source>
</evidence>
<keyword evidence="2" id="KW-1185">Reference proteome</keyword>
<dbReference type="RefSeq" id="WP_300961695.1">
    <property type="nucleotide sequence ID" value="NZ_JAUHJR010000006.1"/>
</dbReference>
<name>A0ABT8EXD5_9ACTN</name>
<sequence length="192" mass="19266">MTTLVTVAEGSCPVAREVTRRAASALGVPAVATWGADLPAALRRVGGSSVVVPLLLVDDGAVGRALGPHPLLAAAQASRLLAAGARPGRPVVLVGTAPVARLERAATLLADTWTGPVQVATLHPDGPAPAEVVRTGSVVAPYLLAPGPAHDRIRAEATAAGAAVVADPIGAHRFVADLVARRFRAIVHATAA</sequence>
<organism evidence="1 2">
    <name type="scientific">Nocardioides abyssi</name>
    <dbReference type="NCBI Taxonomy" id="3058370"/>
    <lineage>
        <taxon>Bacteria</taxon>
        <taxon>Bacillati</taxon>
        <taxon>Actinomycetota</taxon>
        <taxon>Actinomycetes</taxon>
        <taxon>Propionibacteriales</taxon>
        <taxon>Nocardioidaceae</taxon>
        <taxon>Nocardioides</taxon>
    </lineage>
</organism>
<proteinExistence type="predicted"/>
<comment type="caution">
    <text evidence="1">The sequence shown here is derived from an EMBL/GenBank/DDBJ whole genome shotgun (WGS) entry which is preliminary data.</text>
</comment>
<gene>
    <name evidence="1" type="ORF">QWY29_14280</name>
</gene>
<protein>
    <submittedName>
        <fullName evidence="1">Uncharacterized protein</fullName>
    </submittedName>
</protein>
<reference evidence="1" key="1">
    <citation type="submission" date="2023-06" db="EMBL/GenBank/DDBJ databases">
        <title>Draft genome sequence of Nocardioides sp. SOB72.</title>
        <authorList>
            <person name="Zhang G."/>
        </authorList>
    </citation>
    <scope>NUCLEOTIDE SEQUENCE</scope>
    <source>
        <strain evidence="1">SOB72</strain>
    </source>
</reference>
<dbReference type="Gene3D" id="3.40.50.1400">
    <property type="match status" value="1"/>
</dbReference>
<dbReference type="Proteomes" id="UP001168537">
    <property type="component" value="Unassembled WGS sequence"/>
</dbReference>
<dbReference type="EMBL" id="JAUHJR010000006">
    <property type="protein sequence ID" value="MDN4162531.1"/>
    <property type="molecule type" value="Genomic_DNA"/>
</dbReference>